<proteinExistence type="predicted"/>
<accession>A0A8J5MK73</accession>
<feature type="compositionally biased region" description="Low complexity" evidence="1">
    <location>
        <begin position="492"/>
        <end position="501"/>
    </location>
</feature>
<feature type="region of interest" description="Disordered" evidence="1">
    <location>
        <begin position="247"/>
        <end position="314"/>
    </location>
</feature>
<keyword evidence="4" id="KW-1185">Reference proteome</keyword>
<evidence type="ECO:0000313" key="3">
    <source>
        <dbReference type="EMBL" id="KAG7154476.1"/>
    </source>
</evidence>
<sequence>MTSTLTTLLMVVMVVMVAAEEMPTEEEEDVAPYDTPVAEERVSHDHNNHNETLSPAEELLRAAEAAGYDLTLQRLDIAAAATDLEVEEMMPAPVAEAFIAHRRMDNFDRIREQMIGMIFTGKPQPLGFRPRRPAMSRSPPPPHNFRSNQPGRFHAQYNPQGEPSIHDIRKVPAPDKILKPLPFAPGPTMVKFPHPPPRHHPPTAPSRQSTGPVPDFSNTVGPDFGPVTINDFNGNFGFDNFKNNFGDFNSANSPPIRPPPPAHRPPPPAPHRPSPPRPAPRPSQARPAPRPEPTRHRPRPRPSHSRPGGFGNIGFGGFSGGDESCVKYTDDICLDTESYPHEAILSSLVRDPSRADNMMAEVRSQSADELIDGVTSSQEAKYNYQHYFGNRYDQVVTLYDQVPSCCSCHIQGYAYVFPPLNKHQNLAGSEQVIHTVPAPSSDPEEQEGRFTPVNRHPGGQRSPPRSQLPARSGPHPGHDLHSRMQEVEQSHQQEPPQHPTQRLTPNPSRETARARNGDDRVNYGYHPIIDFFTPYRIQ</sequence>
<feature type="chain" id="PRO_5035268580" evidence="2">
    <location>
        <begin position="20"/>
        <end position="538"/>
    </location>
</feature>
<feature type="region of interest" description="Disordered" evidence="1">
    <location>
        <begin position="182"/>
        <end position="222"/>
    </location>
</feature>
<reference evidence="3" key="1">
    <citation type="journal article" date="2021" name="Sci. Adv.">
        <title>The American lobster genome reveals insights on longevity, neural, and immune adaptations.</title>
        <authorList>
            <person name="Polinski J.M."/>
            <person name="Zimin A.V."/>
            <person name="Clark K.F."/>
            <person name="Kohn A.B."/>
            <person name="Sadowski N."/>
            <person name="Timp W."/>
            <person name="Ptitsyn A."/>
            <person name="Khanna P."/>
            <person name="Romanova D.Y."/>
            <person name="Williams P."/>
            <person name="Greenwood S.J."/>
            <person name="Moroz L.L."/>
            <person name="Walt D.R."/>
            <person name="Bodnar A.G."/>
        </authorList>
    </citation>
    <scope>NUCLEOTIDE SEQUENCE</scope>
    <source>
        <strain evidence="3">GMGI-L3</strain>
    </source>
</reference>
<feature type="compositionally biased region" description="Basic and acidic residues" evidence="1">
    <location>
        <begin position="510"/>
        <end position="521"/>
    </location>
</feature>
<feature type="signal peptide" evidence="2">
    <location>
        <begin position="1"/>
        <end position="19"/>
    </location>
</feature>
<protein>
    <submittedName>
        <fullName evidence="3">Uncharacterized protein</fullName>
    </submittedName>
</protein>
<keyword evidence="2" id="KW-0732">Signal</keyword>
<evidence type="ECO:0000313" key="4">
    <source>
        <dbReference type="Proteomes" id="UP000747542"/>
    </source>
</evidence>
<feature type="region of interest" description="Disordered" evidence="1">
    <location>
        <begin position="132"/>
        <end position="167"/>
    </location>
</feature>
<comment type="caution">
    <text evidence="3">The sequence shown here is derived from an EMBL/GenBank/DDBJ whole genome shotgun (WGS) entry which is preliminary data.</text>
</comment>
<feature type="compositionally biased region" description="Basic and acidic residues" evidence="1">
    <location>
        <begin position="476"/>
        <end position="491"/>
    </location>
</feature>
<organism evidence="3 4">
    <name type="scientific">Homarus americanus</name>
    <name type="common">American lobster</name>
    <dbReference type="NCBI Taxonomy" id="6706"/>
    <lineage>
        <taxon>Eukaryota</taxon>
        <taxon>Metazoa</taxon>
        <taxon>Ecdysozoa</taxon>
        <taxon>Arthropoda</taxon>
        <taxon>Crustacea</taxon>
        <taxon>Multicrustacea</taxon>
        <taxon>Malacostraca</taxon>
        <taxon>Eumalacostraca</taxon>
        <taxon>Eucarida</taxon>
        <taxon>Decapoda</taxon>
        <taxon>Pleocyemata</taxon>
        <taxon>Astacidea</taxon>
        <taxon>Nephropoidea</taxon>
        <taxon>Nephropidae</taxon>
        <taxon>Homarus</taxon>
    </lineage>
</organism>
<evidence type="ECO:0000256" key="2">
    <source>
        <dbReference type="SAM" id="SignalP"/>
    </source>
</evidence>
<dbReference type="Proteomes" id="UP000747542">
    <property type="component" value="Unassembled WGS sequence"/>
</dbReference>
<dbReference type="PRINTS" id="PR01217">
    <property type="entry name" value="PRICHEXTENSN"/>
</dbReference>
<feature type="region of interest" description="Disordered" evidence="1">
    <location>
        <begin position="435"/>
        <end position="522"/>
    </location>
</feature>
<gene>
    <name evidence="3" type="ORF">Hamer_G018225</name>
</gene>
<name>A0A8J5MK73_HOMAM</name>
<feature type="compositionally biased region" description="Polar residues" evidence="1">
    <location>
        <begin position="205"/>
        <end position="220"/>
    </location>
</feature>
<dbReference type="EMBL" id="JAHLQT010044460">
    <property type="protein sequence ID" value="KAG7154476.1"/>
    <property type="molecule type" value="Genomic_DNA"/>
</dbReference>
<evidence type="ECO:0000256" key="1">
    <source>
        <dbReference type="SAM" id="MobiDB-lite"/>
    </source>
</evidence>
<feature type="compositionally biased region" description="Pro residues" evidence="1">
    <location>
        <begin position="255"/>
        <end position="281"/>
    </location>
</feature>
<dbReference type="AlphaFoldDB" id="A0A8J5MK73"/>